<evidence type="ECO:0000313" key="3">
    <source>
        <dbReference type="Proteomes" id="UP000182725"/>
    </source>
</evidence>
<evidence type="ECO:0000313" key="2">
    <source>
        <dbReference type="EMBL" id="SEF02630.1"/>
    </source>
</evidence>
<accession>A0A1H5NMF2</accession>
<dbReference type="Gene3D" id="3.30.300.50">
    <property type="match status" value="1"/>
</dbReference>
<feature type="chain" id="PRO_5039441321" description="Lipoprotein" evidence="1">
    <location>
        <begin position="21"/>
        <end position="175"/>
    </location>
</feature>
<reference evidence="2 3" key="1">
    <citation type="submission" date="2016-10" db="EMBL/GenBank/DDBJ databases">
        <authorList>
            <person name="de Groot N.N."/>
        </authorList>
    </citation>
    <scope>NUCLEOTIDE SEQUENCE [LARGE SCALE GENOMIC DNA]</scope>
    <source>
        <strain evidence="2 3">DSM 22274</strain>
    </source>
</reference>
<dbReference type="Proteomes" id="UP000182725">
    <property type="component" value="Unassembled WGS sequence"/>
</dbReference>
<evidence type="ECO:0008006" key="4">
    <source>
        <dbReference type="Google" id="ProtNLM"/>
    </source>
</evidence>
<sequence length="175" mass="17857">MNNKKMAAAMLAATMTGALGMSGCATPQAPLSTSPAQSSSSAETSALLLLKDSLRAQLGASYSDSWIEGNKLHVAVTNESAAAIVTKAGAVATLVTVEAAELEEALAAVATWQTKLPSEQARAIHKIIPDGKTGTVTIFVASEQLDAVAQSAAEDKPTGKIALMIKESTGLATPY</sequence>
<dbReference type="RefSeq" id="WP_139244389.1">
    <property type="nucleotide sequence ID" value="NZ_FNTV01000001.1"/>
</dbReference>
<dbReference type="AlphaFoldDB" id="A0A1H5NMF2"/>
<protein>
    <recommendedName>
        <fullName evidence="4">Lipoprotein</fullName>
    </recommendedName>
</protein>
<organism evidence="2 3">
    <name type="scientific">Arthrobacter alpinus</name>
    <dbReference type="NCBI Taxonomy" id="656366"/>
    <lineage>
        <taxon>Bacteria</taxon>
        <taxon>Bacillati</taxon>
        <taxon>Actinomycetota</taxon>
        <taxon>Actinomycetes</taxon>
        <taxon>Micrococcales</taxon>
        <taxon>Micrococcaceae</taxon>
        <taxon>Arthrobacter</taxon>
    </lineage>
</organism>
<proteinExistence type="predicted"/>
<gene>
    <name evidence="2" type="ORF">SAMN04489740_3839</name>
</gene>
<feature type="signal peptide" evidence="1">
    <location>
        <begin position="1"/>
        <end position="20"/>
    </location>
</feature>
<keyword evidence="1" id="KW-0732">Signal</keyword>
<evidence type="ECO:0000256" key="1">
    <source>
        <dbReference type="SAM" id="SignalP"/>
    </source>
</evidence>
<dbReference type="PROSITE" id="PS51257">
    <property type="entry name" value="PROKAR_LIPOPROTEIN"/>
    <property type="match status" value="1"/>
</dbReference>
<dbReference type="EMBL" id="FNTV01000001">
    <property type="protein sequence ID" value="SEF02630.1"/>
    <property type="molecule type" value="Genomic_DNA"/>
</dbReference>
<dbReference type="InterPro" id="IPR035070">
    <property type="entry name" value="Streptogrisin_prodomain"/>
</dbReference>
<name>A0A1H5NMF2_9MICC</name>